<evidence type="ECO:0000313" key="2">
    <source>
        <dbReference type="EMBL" id="KZV19252.1"/>
    </source>
</evidence>
<gene>
    <name evidence="2" type="ORF">F511_37340</name>
</gene>
<dbReference type="EMBL" id="KV016740">
    <property type="protein sequence ID" value="KZV19252.1"/>
    <property type="molecule type" value="Genomic_DNA"/>
</dbReference>
<organism evidence="2 3">
    <name type="scientific">Dorcoceras hygrometricum</name>
    <dbReference type="NCBI Taxonomy" id="472368"/>
    <lineage>
        <taxon>Eukaryota</taxon>
        <taxon>Viridiplantae</taxon>
        <taxon>Streptophyta</taxon>
        <taxon>Embryophyta</taxon>
        <taxon>Tracheophyta</taxon>
        <taxon>Spermatophyta</taxon>
        <taxon>Magnoliopsida</taxon>
        <taxon>eudicotyledons</taxon>
        <taxon>Gunneridae</taxon>
        <taxon>Pentapetalae</taxon>
        <taxon>asterids</taxon>
        <taxon>lamiids</taxon>
        <taxon>Lamiales</taxon>
        <taxon>Gesneriaceae</taxon>
        <taxon>Didymocarpoideae</taxon>
        <taxon>Trichosporeae</taxon>
        <taxon>Loxocarpinae</taxon>
        <taxon>Dorcoceras</taxon>
    </lineage>
</organism>
<evidence type="ECO:0000256" key="1">
    <source>
        <dbReference type="SAM" id="MobiDB-lite"/>
    </source>
</evidence>
<protein>
    <submittedName>
        <fullName evidence="2">Uncharacterized protein</fullName>
    </submittedName>
</protein>
<sequence length="455" mass="50433">MRGHFQRDLILAPSCVDNSLAMRGHFQRDLILAPSCVDNSLAMRGHFQRDLILAPSCVDNSPLPSPPLSTSSHRRHCKSTPSPSPASGVCSSHLDEKIPRTIEDSTIEVLLPCQIGIVGTGREVAKGLSCCIDKINIGALWIDSYPLLQETVPYLTELAAISAWLLSNLFNPAVQQTQSKRHRGTNNPEGCPHHLLLNSIISVSTILWDSLTHIDRSIKGHHITQARRGRLNPHATVMQKHTCDVLVSQSNSVSSRPHAAHNQTNPPCAQAIPRLQDHLQPLESTQRNSQLRNILLTNRIYRLIYNLPTSSTSTLAASMRYIKDEEKPAVAQAHINQQLRRCSRYGISCDDISLDVITISRKLSADEKRSERDEATSCWRISRWFSVDDVIIISRWFERAVARISRDVKQVPSEQPRAGRSLGVLTAAGCGIGSVHGVVRSNILVEPSEVEEGEM</sequence>
<reference evidence="2 3" key="1">
    <citation type="journal article" date="2015" name="Proc. Natl. Acad. Sci. U.S.A.">
        <title>The resurrection genome of Boea hygrometrica: A blueprint for survival of dehydration.</title>
        <authorList>
            <person name="Xiao L."/>
            <person name="Yang G."/>
            <person name="Zhang L."/>
            <person name="Yang X."/>
            <person name="Zhao S."/>
            <person name="Ji Z."/>
            <person name="Zhou Q."/>
            <person name="Hu M."/>
            <person name="Wang Y."/>
            <person name="Chen M."/>
            <person name="Xu Y."/>
            <person name="Jin H."/>
            <person name="Xiao X."/>
            <person name="Hu G."/>
            <person name="Bao F."/>
            <person name="Hu Y."/>
            <person name="Wan P."/>
            <person name="Li L."/>
            <person name="Deng X."/>
            <person name="Kuang T."/>
            <person name="Xiang C."/>
            <person name="Zhu J.K."/>
            <person name="Oliver M.J."/>
            <person name="He Y."/>
        </authorList>
    </citation>
    <scope>NUCLEOTIDE SEQUENCE [LARGE SCALE GENOMIC DNA]</scope>
    <source>
        <strain evidence="3">cv. XS01</strain>
    </source>
</reference>
<accession>A0A2Z7AC26</accession>
<proteinExistence type="predicted"/>
<name>A0A2Z7AC26_9LAMI</name>
<feature type="region of interest" description="Disordered" evidence="1">
    <location>
        <begin position="64"/>
        <end position="92"/>
    </location>
</feature>
<dbReference type="Proteomes" id="UP000250235">
    <property type="component" value="Unassembled WGS sequence"/>
</dbReference>
<keyword evidence="3" id="KW-1185">Reference proteome</keyword>
<evidence type="ECO:0000313" key="3">
    <source>
        <dbReference type="Proteomes" id="UP000250235"/>
    </source>
</evidence>
<dbReference type="AlphaFoldDB" id="A0A2Z7AC26"/>